<feature type="region of interest" description="Disordered" evidence="1">
    <location>
        <begin position="211"/>
        <end position="242"/>
    </location>
</feature>
<feature type="region of interest" description="Disordered" evidence="1">
    <location>
        <begin position="91"/>
        <end position="111"/>
    </location>
</feature>
<organism evidence="2 3">
    <name type="scientific">Gymnopilus junonius</name>
    <name type="common">Spectacular rustgill mushroom</name>
    <name type="synonym">Gymnopilus spectabilis subsp. junonius</name>
    <dbReference type="NCBI Taxonomy" id="109634"/>
    <lineage>
        <taxon>Eukaryota</taxon>
        <taxon>Fungi</taxon>
        <taxon>Dikarya</taxon>
        <taxon>Basidiomycota</taxon>
        <taxon>Agaricomycotina</taxon>
        <taxon>Agaricomycetes</taxon>
        <taxon>Agaricomycetidae</taxon>
        <taxon>Agaricales</taxon>
        <taxon>Agaricineae</taxon>
        <taxon>Hymenogastraceae</taxon>
        <taxon>Gymnopilus</taxon>
    </lineage>
</organism>
<proteinExistence type="predicted"/>
<protein>
    <submittedName>
        <fullName evidence="2">Uncharacterized protein</fullName>
    </submittedName>
</protein>
<sequence length="351" mass="38234">MPTSTQSGTHWPSQMPDYSYKSLDENDSRSVDQLPYLPSGGANNESHLPGINQCPTSPASSLDLDGRDIENRNEYERVFEDFIDVPAIYGSVSSSSSASDSPTPPLAQESIVGAINDYNDVVEERSREARNECPAAPVPSAEEVHTQQFQLSHPQDHNATGFTAGTHQPQGHTQLGPDLHHGESGQHHTFISDPAVTASRPVSGILLGASDEREHQQDDTQGRSPLSAKGPATADPLPSHVNVPLFHDENVEQPQAAECTLTFKFYTPSPAPSEVQNAPQATILTQTINPLPSGPAGSSTSSQKTLQKRKREDQGTSLRQTKKLKESSQVNQVHWQVKKRWFLAKYSSRSS</sequence>
<feature type="compositionally biased region" description="Polar residues" evidence="1">
    <location>
        <begin position="287"/>
        <end position="305"/>
    </location>
</feature>
<feature type="region of interest" description="Disordered" evidence="1">
    <location>
        <begin position="124"/>
        <end position="198"/>
    </location>
</feature>
<feature type="compositionally biased region" description="Basic and acidic residues" evidence="1">
    <location>
        <begin position="211"/>
        <end position="221"/>
    </location>
</feature>
<dbReference type="AlphaFoldDB" id="A0A9P5TNM6"/>
<comment type="caution">
    <text evidence="2">The sequence shown here is derived from an EMBL/GenBank/DDBJ whole genome shotgun (WGS) entry which is preliminary data.</text>
</comment>
<dbReference type="EMBL" id="JADNYJ010000039">
    <property type="protein sequence ID" value="KAF8901842.1"/>
    <property type="molecule type" value="Genomic_DNA"/>
</dbReference>
<gene>
    <name evidence="2" type="ORF">CPB84DRAFT_1746857</name>
</gene>
<reference evidence="2" key="1">
    <citation type="submission" date="2020-11" db="EMBL/GenBank/DDBJ databases">
        <authorList>
            <consortium name="DOE Joint Genome Institute"/>
            <person name="Ahrendt S."/>
            <person name="Riley R."/>
            <person name="Andreopoulos W."/>
            <person name="LaButti K."/>
            <person name="Pangilinan J."/>
            <person name="Ruiz-duenas F.J."/>
            <person name="Barrasa J.M."/>
            <person name="Sanchez-Garcia M."/>
            <person name="Camarero S."/>
            <person name="Miyauchi S."/>
            <person name="Serrano A."/>
            <person name="Linde D."/>
            <person name="Babiker R."/>
            <person name="Drula E."/>
            <person name="Ayuso-Fernandez I."/>
            <person name="Pacheco R."/>
            <person name="Padilla G."/>
            <person name="Ferreira P."/>
            <person name="Barriuso J."/>
            <person name="Kellner H."/>
            <person name="Castanera R."/>
            <person name="Alfaro M."/>
            <person name="Ramirez L."/>
            <person name="Pisabarro A.G."/>
            <person name="Kuo A."/>
            <person name="Tritt A."/>
            <person name="Lipzen A."/>
            <person name="He G."/>
            <person name="Yan M."/>
            <person name="Ng V."/>
            <person name="Cullen D."/>
            <person name="Martin F."/>
            <person name="Rosso M.-N."/>
            <person name="Henrissat B."/>
            <person name="Hibbett D."/>
            <person name="Martinez A.T."/>
            <person name="Grigoriev I.V."/>
        </authorList>
    </citation>
    <scope>NUCLEOTIDE SEQUENCE</scope>
    <source>
        <strain evidence="2">AH 44721</strain>
    </source>
</reference>
<feature type="region of interest" description="Disordered" evidence="1">
    <location>
        <begin position="287"/>
        <end position="330"/>
    </location>
</feature>
<accession>A0A9P5TNM6</accession>
<evidence type="ECO:0000256" key="1">
    <source>
        <dbReference type="SAM" id="MobiDB-lite"/>
    </source>
</evidence>
<feature type="compositionally biased region" description="Low complexity" evidence="1">
    <location>
        <begin position="91"/>
        <end position="101"/>
    </location>
</feature>
<evidence type="ECO:0000313" key="2">
    <source>
        <dbReference type="EMBL" id="KAF8901842.1"/>
    </source>
</evidence>
<feature type="compositionally biased region" description="Polar residues" evidence="1">
    <location>
        <begin position="146"/>
        <end position="173"/>
    </location>
</feature>
<dbReference type="Proteomes" id="UP000724874">
    <property type="component" value="Unassembled WGS sequence"/>
</dbReference>
<name>A0A9P5TNM6_GYMJU</name>
<evidence type="ECO:0000313" key="3">
    <source>
        <dbReference type="Proteomes" id="UP000724874"/>
    </source>
</evidence>
<feature type="region of interest" description="Disordered" evidence="1">
    <location>
        <begin position="1"/>
        <end position="68"/>
    </location>
</feature>
<feature type="compositionally biased region" description="Polar residues" evidence="1">
    <location>
        <begin position="1"/>
        <end position="12"/>
    </location>
</feature>
<keyword evidence="3" id="KW-1185">Reference proteome</keyword>